<sequence length="75" mass="7987">LTNEFLPPPPLLSGSHSANPQLAICAVESPRVCQSPSVSWLEDPLFLPPASESRTPPWPVDPVAPPWLLAPSSPP</sequence>
<keyword evidence="2" id="KW-1185">Reference proteome</keyword>
<evidence type="ECO:0000313" key="1">
    <source>
        <dbReference type="EMBL" id="KAL0158486.1"/>
    </source>
</evidence>
<gene>
    <name evidence="1" type="ORF">M9458_046562</name>
</gene>
<feature type="non-terminal residue" evidence="1">
    <location>
        <position position="1"/>
    </location>
</feature>
<accession>A0ABD0NB94</accession>
<dbReference type="EMBL" id="JAMKFB020000023">
    <property type="protein sequence ID" value="KAL0158486.1"/>
    <property type="molecule type" value="Genomic_DNA"/>
</dbReference>
<proteinExistence type="predicted"/>
<dbReference type="AlphaFoldDB" id="A0ABD0NB94"/>
<protein>
    <submittedName>
        <fullName evidence="1">Uncharacterized protein</fullName>
    </submittedName>
</protein>
<name>A0ABD0NB94_CIRMR</name>
<feature type="non-terminal residue" evidence="1">
    <location>
        <position position="75"/>
    </location>
</feature>
<reference evidence="1 2" key="1">
    <citation type="submission" date="2024-05" db="EMBL/GenBank/DDBJ databases">
        <title>Genome sequencing and assembly of Indian major carp, Cirrhinus mrigala (Hamilton, 1822).</title>
        <authorList>
            <person name="Mohindra V."/>
            <person name="Chowdhury L.M."/>
            <person name="Lal K."/>
            <person name="Jena J.K."/>
        </authorList>
    </citation>
    <scope>NUCLEOTIDE SEQUENCE [LARGE SCALE GENOMIC DNA]</scope>
    <source>
        <strain evidence="1">CM1030</strain>
        <tissue evidence="1">Blood</tissue>
    </source>
</reference>
<organism evidence="1 2">
    <name type="scientific">Cirrhinus mrigala</name>
    <name type="common">Mrigala</name>
    <dbReference type="NCBI Taxonomy" id="683832"/>
    <lineage>
        <taxon>Eukaryota</taxon>
        <taxon>Metazoa</taxon>
        <taxon>Chordata</taxon>
        <taxon>Craniata</taxon>
        <taxon>Vertebrata</taxon>
        <taxon>Euteleostomi</taxon>
        <taxon>Actinopterygii</taxon>
        <taxon>Neopterygii</taxon>
        <taxon>Teleostei</taxon>
        <taxon>Ostariophysi</taxon>
        <taxon>Cypriniformes</taxon>
        <taxon>Cyprinidae</taxon>
        <taxon>Labeoninae</taxon>
        <taxon>Labeonini</taxon>
        <taxon>Cirrhinus</taxon>
    </lineage>
</organism>
<dbReference type="Proteomes" id="UP001529510">
    <property type="component" value="Unassembled WGS sequence"/>
</dbReference>
<comment type="caution">
    <text evidence="1">The sequence shown here is derived from an EMBL/GenBank/DDBJ whole genome shotgun (WGS) entry which is preliminary data.</text>
</comment>
<evidence type="ECO:0000313" key="2">
    <source>
        <dbReference type="Proteomes" id="UP001529510"/>
    </source>
</evidence>